<dbReference type="Proteomes" id="UP001359559">
    <property type="component" value="Unassembled WGS sequence"/>
</dbReference>
<dbReference type="EMBL" id="JAYKXN010000005">
    <property type="protein sequence ID" value="KAK7284710.1"/>
    <property type="molecule type" value="Genomic_DNA"/>
</dbReference>
<sequence length="124" mass="14262">MNNTHIIMQPALMVIRNSDPCLAESESKSKECLKGCRWILETLSLSLSPVSFYLRSRRVIRIQRDAKKTDSQESRNYTRLRNKAMACKEICIDFTGLILALVIALAFMLICSTPKRRVVVCRWP</sequence>
<comment type="caution">
    <text evidence="2">The sequence shown here is derived from an EMBL/GenBank/DDBJ whole genome shotgun (WGS) entry which is preliminary data.</text>
</comment>
<organism evidence="2 3">
    <name type="scientific">Clitoria ternatea</name>
    <name type="common">Butterfly pea</name>
    <dbReference type="NCBI Taxonomy" id="43366"/>
    <lineage>
        <taxon>Eukaryota</taxon>
        <taxon>Viridiplantae</taxon>
        <taxon>Streptophyta</taxon>
        <taxon>Embryophyta</taxon>
        <taxon>Tracheophyta</taxon>
        <taxon>Spermatophyta</taxon>
        <taxon>Magnoliopsida</taxon>
        <taxon>eudicotyledons</taxon>
        <taxon>Gunneridae</taxon>
        <taxon>Pentapetalae</taxon>
        <taxon>rosids</taxon>
        <taxon>fabids</taxon>
        <taxon>Fabales</taxon>
        <taxon>Fabaceae</taxon>
        <taxon>Papilionoideae</taxon>
        <taxon>50 kb inversion clade</taxon>
        <taxon>NPAAA clade</taxon>
        <taxon>indigoferoid/millettioid clade</taxon>
        <taxon>Phaseoleae</taxon>
        <taxon>Clitoria</taxon>
    </lineage>
</organism>
<keyword evidence="1" id="KW-0472">Membrane</keyword>
<reference evidence="2 3" key="1">
    <citation type="submission" date="2024-01" db="EMBL/GenBank/DDBJ databases">
        <title>The genomes of 5 underutilized Papilionoideae crops provide insights into root nodulation and disease resistance.</title>
        <authorList>
            <person name="Yuan L."/>
        </authorList>
    </citation>
    <scope>NUCLEOTIDE SEQUENCE [LARGE SCALE GENOMIC DNA]</scope>
    <source>
        <strain evidence="2">LY-2023</strain>
        <tissue evidence="2">Leaf</tissue>
    </source>
</reference>
<name>A0AAN9IR25_CLITE</name>
<accession>A0AAN9IR25</accession>
<evidence type="ECO:0000256" key="1">
    <source>
        <dbReference type="SAM" id="Phobius"/>
    </source>
</evidence>
<evidence type="ECO:0000313" key="3">
    <source>
        <dbReference type="Proteomes" id="UP001359559"/>
    </source>
</evidence>
<evidence type="ECO:0000313" key="2">
    <source>
        <dbReference type="EMBL" id="KAK7284710.1"/>
    </source>
</evidence>
<keyword evidence="1" id="KW-0812">Transmembrane</keyword>
<protein>
    <submittedName>
        <fullName evidence="2">Uncharacterized protein</fullName>
    </submittedName>
</protein>
<gene>
    <name evidence="2" type="ORF">RJT34_19462</name>
</gene>
<proteinExistence type="predicted"/>
<dbReference type="AlphaFoldDB" id="A0AAN9IR25"/>
<feature type="transmembrane region" description="Helical" evidence="1">
    <location>
        <begin position="90"/>
        <end position="110"/>
    </location>
</feature>
<keyword evidence="3" id="KW-1185">Reference proteome</keyword>
<keyword evidence="1" id="KW-1133">Transmembrane helix</keyword>